<evidence type="ECO:0000313" key="11">
    <source>
        <dbReference type="EMBL" id="BAO80286.1"/>
    </source>
</evidence>
<evidence type="ECO:0000313" key="12">
    <source>
        <dbReference type="Proteomes" id="UP000067461"/>
    </source>
</evidence>
<dbReference type="STRING" id="1458425.SRAA_0432"/>
<feature type="domain" description="Aminotransferase class I/classII large" evidence="10">
    <location>
        <begin position="21"/>
        <end position="324"/>
    </location>
</feature>
<comment type="similarity">
    <text evidence="2">Belongs to the class-II pyridoxal-phosphate-dependent aminotransferase family. Histidinol-phosphate aminotransferase subfamily.</text>
</comment>
<comment type="pathway">
    <text evidence="1">Amino-acid biosynthesis; L-histidine biosynthesis; L-histidine from 5-phospho-alpha-D-ribose 1-diphosphate: step 7/9.</text>
</comment>
<dbReference type="Pfam" id="PF00155">
    <property type="entry name" value="Aminotran_1_2"/>
    <property type="match status" value="1"/>
</dbReference>
<dbReference type="Gene3D" id="3.40.640.10">
    <property type="entry name" value="Type I PLP-dependent aspartate aminotransferase-like (Major domain)"/>
    <property type="match status" value="1"/>
</dbReference>
<dbReference type="EC" id="2.6.1.9" evidence="3"/>
<protein>
    <recommendedName>
        <fullName evidence="3">histidinol-phosphate transaminase</fullName>
        <ecNumber evidence="3">2.6.1.9</ecNumber>
    </recommendedName>
</protein>
<evidence type="ECO:0000256" key="1">
    <source>
        <dbReference type="ARBA" id="ARBA00005011"/>
    </source>
</evidence>
<dbReference type="RefSeq" id="WP_045530695.1">
    <property type="nucleotide sequence ID" value="NZ_AP014568.1"/>
</dbReference>
<evidence type="ECO:0000256" key="2">
    <source>
        <dbReference type="ARBA" id="ARBA00007970"/>
    </source>
</evidence>
<proteinExistence type="inferred from homology"/>
<keyword evidence="4 11" id="KW-0032">Aminotransferase</keyword>
<keyword evidence="6 11" id="KW-0808">Transferase</keyword>
<keyword evidence="7" id="KW-0663">Pyridoxal phosphate</keyword>
<dbReference type="Proteomes" id="UP000067461">
    <property type="component" value="Chromosome"/>
</dbReference>
<keyword evidence="12" id="KW-1185">Reference proteome</keyword>
<dbReference type="EMBL" id="AP014568">
    <property type="protein sequence ID" value="BAO80286.1"/>
    <property type="molecule type" value="Genomic_DNA"/>
</dbReference>
<dbReference type="InterPro" id="IPR004839">
    <property type="entry name" value="Aminotransferase_I/II_large"/>
</dbReference>
<dbReference type="SUPFAM" id="SSF53383">
    <property type="entry name" value="PLP-dependent transferases"/>
    <property type="match status" value="1"/>
</dbReference>
<evidence type="ECO:0000256" key="7">
    <source>
        <dbReference type="ARBA" id="ARBA00022898"/>
    </source>
</evidence>
<dbReference type="HOGENOM" id="CLU_017584_3_2_4"/>
<dbReference type="InterPro" id="IPR050106">
    <property type="entry name" value="HistidinolP_aminotransfase"/>
</dbReference>
<evidence type="ECO:0000259" key="10">
    <source>
        <dbReference type="Pfam" id="PF00155"/>
    </source>
</evidence>
<keyword evidence="5" id="KW-0028">Amino-acid biosynthesis</keyword>
<sequence>MSTWDGRVHGGTDDQGVAQWDFSSNANACGPCPDVEAAVRQADPRRYPDPAYTALSRALAGLHGVEPERILLGTSASEWVQRLSAWARQRGQLKVWWPRHAYGDYAQAASAWGLEQTDDPLQARLAWLCEPSSPLGQNESPEVVAALLGNARAVVALDCAYVPLRLDGVPALTPEQRQRCWQIWSPNKALGLTGVRAAYAIAPPAQAPMRRELESLAASWPVGSHGVAMLQQWCRPQVQAWVQGCLPELQRCKERLLQGLERRGWRCLPSHTPFFCAQPPAPLPAPQLRARGIKLRDASSFGWPGWWRLSAQNDEAVQALLRALDSLSSMETSS</sequence>
<dbReference type="PANTHER" id="PTHR43643:SF6">
    <property type="entry name" value="HISTIDINOL-PHOSPHATE AMINOTRANSFERASE"/>
    <property type="match status" value="1"/>
</dbReference>
<dbReference type="InterPro" id="IPR015421">
    <property type="entry name" value="PyrdxlP-dep_Trfase_major"/>
</dbReference>
<name>A0A060NFN9_9BURK</name>
<gene>
    <name evidence="11" type="ORF">SRAA_0432</name>
</gene>
<dbReference type="GO" id="GO:0000105">
    <property type="term" value="P:L-histidine biosynthetic process"/>
    <property type="evidence" value="ECO:0007669"/>
    <property type="project" value="UniProtKB-KW"/>
</dbReference>
<accession>A0A060NFN9</accession>
<dbReference type="PANTHER" id="PTHR43643">
    <property type="entry name" value="HISTIDINOL-PHOSPHATE AMINOTRANSFERASE 2"/>
    <property type="match status" value="1"/>
</dbReference>
<dbReference type="InterPro" id="IPR015422">
    <property type="entry name" value="PyrdxlP-dep_Trfase_small"/>
</dbReference>
<dbReference type="Gene3D" id="3.90.1150.10">
    <property type="entry name" value="Aspartate Aminotransferase, domain 1"/>
    <property type="match status" value="1"/>
</dbReference>
<evidence type="ECO:0000256" key="9">
    <source>
        <dbReference type="ARBA" id="ARBA00047481"/>
    </source>
</evidence>
<evidence type="ECO:0000256" key="4">
    <source>
        <dbReference type="ARBA" id="ARBA00022576"/>
    </source>
</evidence>
<organism evidence="11 12">
    <name type="scientific">Serpentinimonas raichei</name>
    <dbReference type="NCBI Taxonomy" id="1458425"/>
    <lineage>
        <taxon>Bacteria</taxon>
        <taxon>Pseudomonadati</taxon>
        <taxon>Pseudomonadota</taxon>
        <taxon>Betaproteobacteria</taxon>
        <taxon>Burkholderiales</taxon>
        <taxon>Comamonadaceae</taxon>
        <taxon>Serpentinimonas</taxon>
    </lineage>
</organism>
<dbReference type="GO" id="GO:0030170">
    <property type="term" value="F:pyridoxal phosphate binding"/>
    <property type="evidence" value="ECO:0007669"/>
    <property type="project" value="InterPro"/>
</dbReference>
<comment type="catalytic activity">
    <reaction evidence="9">
        <text>L-histidinol phosphate + 2-oxoglutarate = 3-(imidazol-4-yl)-2-oxopropyl phosphate + L-glutamate</text>
        <dbReference type="Rhea" id="RHEA:23744"/>
        <dbReference type="ChEBI" id="CHEBI:16810"/>
        <dbReference type="ChEBI" id="CHEBI:29985"/>
        <dbReference type="ChEBI" id="CHEBI:57766"/>
        <dbReference type="ChEBI" id="CHEBI:57980"/>
        <dbReference type="EC" id="2.6.1.9"/>
    </reaction>
</comment>
<dbReference type="KEGG" id="cbaa:SRAA_0432"/>
<evidence type="ECO:0000256" key="8">
    <source>
        <dbReference type="ARBA" id="ARBA00023102"/>
    </source>
</evidence>
<evidence type="ECO:0000256" key="5">
    <source>
        <dbReference type="ARBA" id="ARBA00022605"/>
    </source>
</evidence>
<dbReference type="AlphaFoldDB" id="A0A060NFN9"/>
<evidence type="ECO:0000256" key="6">
    <source>
        <dbReference type="ARBA" id="ARBA00022679"/>
    </source>
</evidence>
<dbReference type="GO" id="GO:0004400">
    <property type="term" value="F:histidinol-phosphate transaminase activity"/>
    <property type="evidence" value="ECO:0007669"/>
    <property type="project" value="UniProtKB-EC"/>
</dbReference>
<evidence type="ECO:0000256" key="3">
    <source>
        <dbReference type="ARBA" id="ARBA00012748"/>
    </source>
</evidence>
<reference evidence="11 12" key="1">
    <citation type="journal article" date="2014" name="Nat. Commun.">
        <title>Physiological and genomic features of highly alkaliphilic hydrogen-utilizing Betaproteobacteria from a continental serpentinizing site.</title>
        <authorList>
            <person name="Suzuki S."/>
            <person name="Kuenen J.G."/>
            <person name="Schipper K."/>
            <person name="van der Velde S."/>
            <person name="Ishii S."/>
            <person name="Wu A."/>
            <person name="Sorokin D.Y."/>
            <person name="Tenney A."/>
            <person name="Meng X.Y."/>
            <person name="Morrill P.L."/>
            <person name="Kamagata Y."/>
            <person name="Muyzer G."/>
            <person name="Nealson K.H."/>
        </authorList>
    </citation>
    <scope>NUCLEOTIDE SEQUENCE [LARGE SCALE GENOMIC DNA]</scope>
    <source>
        <strain evidence="11 12">A1</strain>
    </source>
</reference>
<dbReference type="InterPro" id="IPR015424">
    <property type="entry name" value="PyrdxlP-dep_Trfase"/>
</dbReference>
<dbReference type="OrthoDB" id="9813612at2"/>
<keyword evidence="8" id="KW-0368">Histidine biosynthesis</keyword>